<keyword evidence="4" id="KW-0659">Purine metabolism</keyword>
<protein>
    <recommendedName>
        <fullName evidence="3">2-oxo-4-hydroxy-4-carboxy-5-ureidoimidazoline decarboxylase</fullName>
        <ecNumber evidence="3">4.1.1.97</ecNumber>
    </recommendedName>
</protein>
<dbReference type="RefSeq" id="WP_101646529.1">
    <property type="nucleotide sequence ID" value="NZ_PGVE01000017.1"/>
</dbReference>
<dbReference type="OrthoDB" id="9800909at2"/>
<dbReference type="PANTHER" id="PTHR43466:SF1">
    <property type="entry name" value="2-OXO-4-HYDROXY-4-CARBOXY-5-UREIDOIMIDAZOLINE DECARBOXYLASE-RELATED"/>
    <property type="match status" value="1"/>
</dbReference>
<dbReference type="AlphaFoldDB" id="A0A2N5HSL2"/>
<dbReference type="SUPFAM" id="SSF158694">
    <property type="entry name" value="UraD-Like"/>
    <property type="match status" value="1"/>
</dbReference>
<proteinExistence type="predicted"/>
<dbReference type="EMBL" id="PGVE01000017">
    <property type="protein sequence ID" value="PLS08511.1"/>
    <property type="molecule type" value="Genomic_DNA"/>
</dbReference>
<evidence type="ECO:0000256" key="5">
    <source>
        <dbReference type="ARBA" id="ARBA00022793"/>
    </source>
</evidence>
<keyword evidence="9" id="KW-1185">Reference proteome</keyword>
<evidence type="ECO:0000256" key="6">
    <source>
        <dbReference type="ARBA" id="ARBA00023239"/>
    </source>
</evidence>
<reference evidence="8 9" key="1">
    <citation type="submission" date="2017-11" db="EMBL/GenBank/DDBJ databases">
        <title>Comparitive Functional Genomics of Dry Heat Resistant strains isolated from the Viking Spacecraft.</title>
        <authorList>
            <person name="Seuylemezian A."/>
            <person name="Cooper K."/>
            <person name="Vaishampayan P."/>
        </authorList>
    </citation>
    <scope>NUCLEOTIDE SEQUENCE [LARGE SCALE GENOMIC DNA]</scope>
    <source>
        <strain evidence="8 9">V32-6</strain>
    </source>
</reference>
<dbReference type="GO" id="GO:0006144">
    <property type="term" value="P:purine nucleobase metabolic process"/>
    <property type="evidence" value="ECO:0007669"/>
    <property type="project" value="UniProtKB-KW"/>
</dbReference>
<keyword evidence="6" id="KW-0456">Lyase</keyword>
<dbReference type="NCBIfam" id="TIGR03164">
    <property type="entry name" value="UHCUDC"/>
    <property type="match status" value="1"/>
</dbReference>
<dbReference type="InterPro" id="IPR017580">
    <property type="entry name" value="OHCU_decarboxylase-1"/>
</dbReference>
<keyword evidence="5" id="KW-0210">Decarboxylase</keyword>
<dbReference type="GO" id="GO:0019628">
    <property type="term" value="P:urate catabolic process"/>
    <property type="evidence" value="ECO:0007669"/>
    <property type="project" value="UniProtKB-UniPathway"/>
</dbReference>
<evidence type="ECO:0000313" key="9">
    <source>
        <dbReference type="Proteomes" id="UP000234950"/>
    </source>
</evidence>
<gene>
    <name evidence="8" type="primary">uraD</name>
    <name evidence="8" type="ORF">CVD27_03675</name>
</gene>
<dbReference type="InterPro" id="IPR018020">
    <property type="entry name" value="OHCU_decarboxylase"/>
</dbReference>
<evidence type="ECO:0000256" key="1">
    <source>
        <dbReference type="ARBA" id="ARBA00001163"/>
    </source>
</evidence>
<comment type="pathway">
    <text evidence="2">Purine metabolism; urate degradation; (S)-allantoin from urate: step 3/3.</text>
</comment>
<evidence type="ECO:0000259" key="7">
    <source>
        <dbReference type="Pfam" id="PF09349"/>
    </source>
</evidence>
<dbReference type="Proteomes" id="UP000234950">
    <property type="component" value="Unassembled WGS sequence"/>
</dbReference>
<sequence>MYTIKNINDTTHEQFMEIAGGVFEHSPWITEKAAGLKPFTSLYHLHQELVKIVENSSYEQKLALIKAHPNLGNRAAMTVDSIQEQKGAGLQSLTPEEYNQFISMNQEYMNKFGFPFILAVRGKNKEQIYVAMKERVHHSKEIEFETALSEIYKIALLRLEEKITV</sequence>
<feature type="domain" description="Oxo-4-hydroxy-4-carboxy-5-ureidoimidazoline decarboxylase" evidence="7">
    <location>
        <begin position="9"/>
        <end position="160"/>
    </location>
</feature>
<dbReference type="GO" id="GO:0000255">
    <property type="term" value="P:allantoin metabolic process"/>
    <property type="evidence" value="ECO:0007669"/>
    <property type="project" value="InterPro"/>
</dbReference>
<evidence type="ECO:0000256" key="2">
    <source>
        <dbReference type="ARBA" id="ARBA00004754"/>
    </source>
</evidence>
<dbReference type="GO" id="GO:0051997">
    <property type="term" value="F:2-oxo-4-hydroxy-4-carboxy-5-ureidoimidazoline decarboxylase activity"/>
    <property type="evidence" value="ECO:0007669"/>
    <property type="project" value="UniProtKB-EC"/>
</dbReference>
<dbReference type="Pfam" id="PF09349">
    <property type="entry name" value="OHCU_decarbox"/>
    <property type="match status" value="1"/>
</dbReference>
<evidence type="ECO:0000256" key="4">
    <source>
        <dbReference type="ARBA" id="ARBA00022631"/>
    </source>
</evidence>
<dbReference type="PANTHER" id="PTHR43466">
    <property type="entry name" value="2-OXO-4-HYDROXY-4-CARBOXY-5-UREIDOIMIDAZOLINE DECARBOXYLASE-RELATED"/>
    <property type="match status" value="1"/>
</dbReference>
<dbReference type="Gene3D" id="1.10.3330.10">
    <property type="entry name" value="Oxo-4-hydroxy-4-carboxy-5-ureidoimidazoline decarboxylase"/>
    <property type="match status" value="1"/>
</dbReference>
<accession>A0A2N5HSL2</accession>
<comment type="catalytic activity">
    <reaction evidence="1">
        <text>5-hydroxy-2-oxo-4-ureido-2,5-dihydro-1H-imidazole-5-carboxylate + H(+) = (S)-allantoin + CO2</text>
        <dbReference type="Rhea" id="RHEA:26301"/>
        <dbReference type="ChEBI" id="CHEBI:15378"/>
        <dbReference type="ChEBI" id="CHEBI:15678"/>
        <dbReference type="ChEBI" id="CHEBI:16526"/>
        <dbReference type="ChEBI" id="CHEBI:58639"/>
        <dbReference type="EC" id="4.1.1.97"/>
    </reaction>
</comment>
<dbReference type="InterPro" id="IPR036778">
    <property type="entry name" value="OHCU_decarboxylase_sf"/>
</dbReference>
<name>A0A2N5HSL2_9BACI</name>
<comment type="caution">
    <text evidence="8">The sequence shown here is derived from an EMBL/GenBank/DDBJ whole genome shotgun (WGS) entry which is preliminary data.</text>
</comment>
<dbReference type="EC" id="4.1.1.97" evidence="3"/>
<organism evidence="8 9">
    <name type="scientific">Neobacillus cucumis</name>
    <dbReference type="NCBI Taxonomy" id="1740721"/>
    <lineage>
        <taxon>Bacteria</taxon>
        <taxon>Bacillati</taxon>
        <taxon>Bacillota</taxon>
        <taxon>Bacilli</taxon>
        <taxon>Bacillales</taxon>
        <taxon>Bacillaceae</taxon>
        <taxon>Neobacillus</taxon>
    </lineage>
</organism>
<dbReference type="UniPathway" id="UPA00394">
    <property type="reaction ID" value="UER00652"/>
</dbReference>
<evidence type="ECO:0000256" key="3">
    <source>
        <dbReference type="ARBA" id="ARBA00012257"/>
    </source>
</evidence>
<evidence type="ECO:0000313" key="8">
    <source>
        <dbReference type="EMBL" id="PLS08511.1"/>
    </source>
</evidence>